<evidence type="ECO:0000313" key="1">
    <source>
        <dbReference type="EMBL" id="BCF95139.1"/>
    </source>
</evidence>
<dbReference type="KEGG" id="plad:PPGU16_82060"/>
<name>A0A7I8C3N6_9BURK</name>
<dbReference type="Proteomes" id="UP000510888">
    <property type="component" value="Plasmid PPGU16_p2"/>
</dbReference>
<evidence type="ECO:0000313" key="2">
    <source>
        <dbReference type="Proteomes" id="UP000510888"/>
    </source>
</evidence>
<dbReference type="RefSeq" id="WP_180727326.1">
    <property type="nucleotide sequence ID" value="NZ_AP023177.1"/>
</dbReference>
<sequence>MTPDTSTIPQELPAGLVIFGSDGRAQFGWQNPETGAFYAEADGSIIANAIGAIAWHAGRIH</sequence>
<keyword evidence="1" id="KW-0614">Plasmid</keyword>
<organism evidence="1 2">
    <name type="scientific">Paraburkholderia largidicola</name>
    <dbReference type="NCBI Taxonomy" id="3014751"/>
    <lineage>
        <taxon>Bacteria</taxon>
        <taxon>Pseudomonadati</taxon>
        <taxon>Pseudomonadota</taxon>
        <taxon>Betaproteobacteria</taxon>
        <taxon>Burkholderiales</taxon>
        <taxon>Burkholderiaceae</taxon>
        <taxon>Paraburkholderia</taxon>
    </lineage>
</organism>
<dbReference type="AlphaFoldDB" id="A0A7I8C3N6"/>
<keyword evidence="2" id="KW-1185">Reference proteome</keyword>
<accession>A0A7I8C3N6</accession>
<reference evidence="1 2" key="1">
    <citation type="journal article" date="2020" name="Genes (Basel)">
        <title>Genomic Comparison of Insect Gut Symbionts from Divergent Burkholderia Subclades.</title>
        <authorList>
            <person name="Takeshita K."/>
            <person name="Kikuchi Y."/>
        </authorList>
    </citation>
    <scope>NUCLEOTIDE SEQUENCE [LARGE SCALE GENOMIC DNA]</scope>
    <source>
        <strain evidence="1 2">PGU16</strain>
        <plasmid evidence="1 2">PPGU16_p2</plasmid>
    </source>
</reference>
<protein>
    <submittedName>
        <fullName evidence="1">Uncharacterized protein</fullName>
    </submittedName>
</protein>
<gene>
    <name evidence="1" type="ORF">PPGU16_82060</name>
</gene>
<dbReference type="EMBL" id="AP023177">
    <property type="protein sequence ID" value="BCF95139.1"/>
    <property type="molecule type" value="Genomic_DNA"/>
</dbReference>
<proteinExistence type="predicted"/>
<geneLocation type="plasmid" evidence="1 2">
    <name>PPGU16_p2</name>
</geneLocation>